<dbReference type="GO" id="GO:0006351">
    <property type="term" value="P:DNA-templated transcription"/>
    <property type="evidence" value="ECO:0007669"/>
    <property type="project" value="UniProtKB-ARBA"/>
</dbReference>
<protein>
    <recommendedName>
        <fullName evidence="6">DNA-binding protein HU-beta</fullName>
    </recommendedName>
</protein>
<evidence type="ECO:0000313" key="10">
    <source>
        <dbReference type="Proteomes" id="UP000182567"/>
    </source>
</evidence>
<reference evidence="10" key="1">
    <citation type="submission" date="2016-10" db="EMBL/GenBank/DDBJ databases">
        <title>Pseudomonas frederiksbergensis ERGS4:02 complete genome.</title>
        <authorList>
            <person name="Kumar R."/>
            <person name="Acharya V."/>
            <person name="Singh D."/>
        </authorList>
    </citation>
    <scope>NUCLEOTIDE SEQUENCE [LARGE SCALE GENOMIC DNA]</scope>
    <source>
        <strain evidence="10">ERGS4:02</strain>
        <plasmid evidence="10">Plasmid unnamed1</plasmid>
    </source>
</reference>
<dbReference type="InterPro" id="IPR000119">
    <property type="entry name" value="Hist_DNA-bd"/>
</dbReference>
<dbReference type="SUPFAM" id="SSF47729">
    <property type="entry name" value="IHF-like DNA-binding proteins"/>
    <property type="match status" value="1"/>
</dbReference>
<evidence type="ECO:0000313" key="9">
    <source>
        <dbReference type="EMBL" id="APC19465.1"/>
    </source>
</evidence>
<dbReference type="SMART" id="SM00411">
    <property type="entry name" value="BHL"/>
    <property type="match status" value="1"/>
</dbReference>
<dbReference type="InterPro" id="IPR010992">
    <property type="entry name" value="IHF-like_DNA-bd_dom_sf"/>
</dbReference>
<evidence type="ECO:0000256" key="1">
    <source>
        <dbReference type="ARBA" id="ARBA00003819"/>
    </source>
</evidence>
<evidence type="ECO:0000256" key="4">
    <source>
        <dbReference type="ARBA" id="ARBA00023067"/>
    </source>
</evidence>
<dbReference type="PANTHER" id="PTHR33175:SF3">
    <property type="entry name" value="DNA-BINDING PROTEIN HU-BETA"/>
    <property type="match status" value="1"/>
</dbReference>
<dbReference type="GO" id="GO:0003677">
    <property type="term" value="F:DNA binding"/>
    <property type="evidence" value="ECO:0007669"/>
    <property type="project" value="UniProtKB-KW"/>
</dbReference>
<dbReference type="PRINTS" id="PR01727">
    <property type="entry name" value="DNABINDINGHU"/>
</dbReference>
<dbReference type="Gene3D" id="4.10.520.10">
    <property type="entry name" value="IHF-like DNA-binding proteins"/>
    <property type="match status" value="1"/>
</dbReference>
<organism evidence="9 10">
    <name type="scientific">Pseudomonas frederiksbergensis</name>
    <dbReference type="NCBI Taxonomy" id="104087"/>
    <lineage>
        <taxon>Bacteria</taxon>
        <taxon>Pseudomonadati</taxon>
        <taxon>Pseudomonadota</taxon>
        <taxon>Gammaproteobacteria</taxon>
        <taxon>Pseudomonadales</taxon>
        <taxon>Pseudomonadaceae</taxon>
        <taxon>Pseudomonas</taxon>
    </lineage>
</organism>
<dbReference type="GO" id="GO:1990103">
    <property type="term" value="C:DnaA-HU complex"/>
    <property type="evidence" value="ECO:0007669"/>
    <property type="project" value="UniProtKB-ARBA"/>
</dbReference>
<dbReference type="GeneID" id="72457000"/>
<dbReference type="GO" id="GO:0030527">
    <property type="term" value="F:structural constituent of chromatin"/>
    <property type="evidence" value="ECO:0007669"/>
    <property type="project" value="InterPro"/>
</dbReference>
<dbReference type="GO" id="GO:1990178">
    <property type="term" value="C:HU-DNA complex"/>
    <property type="evidence" value="ECO:0007669"/>
    <property type="project" value="UniProtKB-ARBA"/>
</dbReference>
<dbReference type="RefSeq" id="WP_071555969.1">
    <property type="nucleotide sequence ID" value="NZ_CP017887.1"/>
</dbReference>
<dbReference type="GO" id="GO:0005829">
    <property type="term" value="C:cytosol"/>
    <property type="evidence" value="ECO:0007669"/>
    <property type="project" value="TreeGrafter"/>
</dbReference>
<dbReference type="GO" id="GO:0006270">
    <property type="term" value="P:DNA replication initiation"/>
    <property type="evidence" value="ECO:0007669"/>
    <property type="project" value="UniProtKB-ARBA"/>
</dbReference>
<keyword evidence="5 9" id="KW-0238">DNA-binding</keyword>
<comment type="function">
    <text evidence="1">Histone-like DNA-binding protein which is capable of wrapping DNA to stabilize it, and thus to prevent its denaturation under extreme environmental conditions.</text>
</comment>
<evidence type="ECO:0000256" key="5">
    <source>
        <dbReference type="ARBA" id="ARBA00023125"/>
    </source>
</evidence>
<dbReference type="GO" id="GO:0030261">
    <property type="term" value="P:chromosome condensation"/>
    <property type="evidence" value="ECO:0007669"/>
    <property type="project" value="UniProtKB-KW"/>
</dbReference>
<geneLocation type="plasmid" evidence="9">
    <name>unnamed1</name>
</geneLocation>
<sequence>MNKAELINAIAQSADLSKAVAGRALDGLTETITNALKAGDTVTLVGFGSFQVKSRAEREGRNPSTGEPITIAAAQKPSFKAGKGLKDSVN</sequence>
<keyword evidence="9" id="KW-0614">Plasmid</keyword>
<dbReference type="PROSITE" id="PS00045">
    <property type="entry name" value="HISTONE_LIKE"/>
    <property type="match status" value="1"/>
</dbReference>
<dbReference type="AlphaFoldDB" id="A0A1J0ETN0"/>
<evidence type="ECO:0000256" key="2">
    <source>
        <dbReference type="ARBA" id="ARBA00010529"/>
    </source>
</evidence>
<dbReference type="PANTHER" id="PTHR33175">
    <property type="entry name" value="DNA-BINDING PROTEIN HU"/>
    <property type="match status" value="1"/>
</dbReference>
<dbReference type="GO" id="GO:0042802">
    <property type="term" value="F:identical protein binding"/>
    <property type="evidence" value="ECO:0007669"/>
    <property type="project" value="UniProtKB-ARBA"/>
</dbReference>
<dbReference type="Pfam" id="PF00216">
    <property type="entry name" value="Bac_DNA_binding"/>
    <property type="match status" value="1"/>
</dbReference>
<evidence type="ECO:0000256" key="6">
    <source>
        <dbReference type="ARBA" id="ARBA00040491"/>
    </source>
</evidence>
<evidence type="ECO:0000256" key="7">
    <source>
        <dbReference type="RuleBase" id="RU003939"/>
    </source>
</evidence>
<evidence type="ECO:0000256" key="3">
    <source>
        <dbReference type="ARBA" id="ARBA00011870"/>
    </source>
</evidence>
<feature type="region of interest" description="Disordered" evidence="8">
    <location>
        <begin position="54"/>
        <end position="90"/>
    </location>
</feature>
<comment type="subunit">
    <text evidence="3">Heterodimer of an alpha and a beta chain.</text>
</comment>
<evidence type="ECO:0000256" key="8">
    <source>
        <dbReference type="SAM" id="MobiDB-lite"/>
    </source>
</evidence>
<dbReference type="InterPro" id="IPR020816">
    <property type="entry name" value="Histone-like_DNA-bd_CS"/>
</dbReference>
<dbReference type="CDD" id="cd13831">
    <property type="entry name" value="HU"/>
    <property type="match status" value="1"/>
</dbReference>
<dbReference type="EMBL" id="CP017887">
    <property type="protein sequence ID" value="APC19465.1"/>
    <property type="molecule type" value="Genomic_DNA"/>
</dbReference>
<dbReference type="FunFam" id="4.10.520.10:FF:000001">
    <property type="entry name" value="DNA-binding protein HU"/>
    <property type="match status" value="1"/>
</dbReference>
<accession>A0A1J0ETN0</accession>
<keyword evidence="4" id="KW-0226">DNA condensation</keyword>
<name>A0A1J0ETN0_9PSED</name>
<gene>
    <name evidence="9" type="ORF">BLL42_27410</name>
</gene>
<proteinExistence type="inferred from homology"/>
<comment type="similarity">
    <text evidence="2 7">Belongs to the bacterial histone-like protein family.</text>
</comment>
<dbReference type="Proteomes" id="UP000182567">
    <property type="component" value="Plasmid unnamed1"/>
</dbReference>